<dbReference type="Pfam" id="PF01817">
    <property type="entry name" value="CM_2"/>
    <property type="match status" value="1"/>
</dbReference>
<dbReference type="PROSITE" id="PS51171">
    <property type="entry name" value="PREPHENATE_DEHYDR_3"/>
    <property type="match status" value="1"/>
</dbReference>
<evidence type="ECO:0000256" key="8">
    <source>
        <dbReference type="ARBA" id="ARBA00021872"/>
    </source>
</evidence>
<keyword evidence="23" id="KW-1185">Reference proteome</keyword>
<comment type="caution">
    <text evidence="22">The sequence shown here is derived from an EMBL/GenBank/DDBJ whole genome shotgun (WGS) entry which is preliminary data.</text>
</comment>
<dbReference type="RefSeq" id="WP_209460126.1">
    <property type="nucleotide sequence ID" value="NZ_JAGGKC010000021.1"/>
</dbReference>
<dbReference type="InterPro" id="IPR036263">
    <property type="entry name" value="Chorismate_II_sf"/>
</dbReference>
<dbReference type="SMART" id="SM00830">
    <property type="entry name" value="CM_2"/>
    <property type="match status" value="1"/>
</dbReference>
<evidence type="ECO:0000256" key="14">
    <source>
        <dbReference type="ARBA" id="ARBA00023239"/>
    </source>
</evidence>
<dbReference type="PROSITE" id="PS51671">
    <property type="entry name" value="ACT"/>
    <property type="match status" value="1"/>
</dbReference>
<keyword evidence="10" id="KW-0028">Amino-acid biosynthesis</keyword>
<keyword evidence="12" id="KW-0584">Phenylalanine biosynthesis</keyword>
<feature type="domain" description="Chorismate mutase" evidence="19">
    <location>
        <begin position="1"/>
        <end position="88"/>
    </location>
</feature>
<dbReference type="SUPFAM" id="SSF53850">
    <property type="entry name" value="Periplasmic binding protein-like II"/>
    <property type="match status" value="1"/>
</dbReference>
<evidence type="ECO:0000256" key="1">
    <source>
        <dbReference type="ARBA" id="ARBA00000824"/>
    </source>
</evidence>
<comment type="pathway">
    <text evidence="4">Amino-acid biosynthesis; L-phenylalanine biosynthesis; phenylpyruvate from prephenate: step 1/1.</text>
</comment>
<dbReference type="InterPro" id="IPR001086">
    <property type="entry name" value="Preph_deHydtase"/>
</dbReference>
<evidence type="ECO:0000256" key="12">
    <source>
        <dbReference type="ARBA" id="ARBA00023222"/>
    </source>
</evidence>
<dbReference type="CDD" id="cd13631">
    <property type="entry name" value="PBP2_Ct-PDT_like"/>
    <property type="match status" value="1"/>
</dbReference>
<dbReference type="PANTHER" id="PTHR21022:SF19">
    <property type="entry name" value="PREPHENATE DEHYDRATASE-RELATED"/>
    <property type="match status" value="1"/>
</dbReference>
<dbReference type="InterPro" id="IPR002912">
    <property type="entry name" value="ACT_dom"/>
</dbReference>
<dbReference type="Gene3D" id="1.20.59.10">
    <property type="entry name" value="Chorismate mutase"/>
    <property type="match status" value="1"/>
</dbReference>
<evidence type="ECO:0000256" key="16">
    <source>
        <dbReference type="ARBA" id="ARBA00031175"/>
    </source>
</evidence>
<feature type="domain" description="ACT" evidence="21">
    <location>
        <begin position="303"/>
        <end position="380"/>
    </location>
</feature>
<keyword evidence="11" id="KW-0057">Aromatic amino acid biosynthesis</keyword>
<evidence type="ECO:0000259" key="19">
    <source>
        <dbReference type="PROSITE" id="PS51168"/>
    </source>
</evidence>
<dbReference type="PIRSF" id="PIRSF001500">
    <property type="entry name" value="Chor_mut_pdt_Ppr"/>
    <property type="match status" value="1"/>
</dbReference>
<dbReference type="PANTHER" id="PTHR21022">
    <property type="entry name" value="PREPHENATE DEHYDRATASE P PROTEIN"/>
    <property type="match status" value="1"/>
</dbReference>
<proteinExistence type="predicted"/>
<comment type="catalytic activity">
    <reaction evidence="18">
        <text>prephenate + H(+) = 3-phenylpyruvate + CO2 + H2O</text>
        <dbReference type="Rhea" id="RHEA:21648"/>
        <dbReference type="ChEBI" id="CHEBI:15377"/>
        <dbReference type="ChEBI" id="CHEBI:15378"/>
        <dbReference type="ChEBI" id="CHEBI:16526"/>
        <dbReference type="ChEBI" id="CHEBI:18005"/>
        <dbReference type="ChEBI" id="CHEBI:29934"/>
        <dbReference type="EC" id="4.2.1.51"/>
    </reaction>
</comment>
<keyword evidence="15" id="KW-0511">Multifunctional enzyme</keyword>
<evidence type="ECO:0000256" key="9">
    <source>
        <dbReference type="ARBA" id="ARBA00022490"/>
    </source>
</evidence>
<evidence type="ECO:0000256" key="5">
    <source>
        <dbReference type="ARBA" id="ARBA00004817"/>
    </source>
</evidence>
<dbReference type="EMBL" id="JAGGKC010000021">
    <property type="protein sequence ID" value="MBP1919941.1"/>
    <property type="molecule type" value="Genomic_DNA"/>
</dbReference>
<dbReference type="CDD" id="cd04905">
    <property type="entry name" value="ACT_CM-PDT"/>
    <property type="match status" value="1"/>
</dbReference>
<dbReference type="PROSITE" id="PS51168">
    <property type="entry name" value="CHORISMATE_MUT_2"/>
    <property type="match status" value="1"/>
</dbReference>
<evidence type="ECO:0000259" key="21">
    <source>
        <dbReference type="PROSITE" id="PS51671"/>
    </source>
</evidence>
<keyword evidence="14 22" id="KW-0456">Lyase</keyword>
<evidence type="ECO:0000256" key="18">
    <source>
        <dbReference type="ARBA" id="ARBA00047848"/>
    </source>
</evidence>
<dbReference type="InterPro" id="IPR008242">
    <property type="entry name" value="Chor_mutase/pphenate_deHydtase"/>
</dbReference>
<dbReference type="SUPFAM" id="SSF55021">
    <property type="entry name" value="ACT-like"/>
    <property type="match status" value="1"/>
</dbReference>
<evidence type="ECO:0000256" key="13">
    <source>
        <dbReference type="ARBA" id="ARBA00023235"/>
    </source>
</evidence>
<dbReference type="EC" id="4.2.1.51" evidence="6"/>
<keyword evidence="13 22" id="KW-0413">Isomerase</keyword>
<protein>
    <recommendedName>
        <fullName evidence="7">Bifunctional chorismate mutase/prephenate dehydratase</fullName>
        <ecNumber evidence="6">4.2.1.51</ecNumber>
    </recommendedName>
    <alternativeName>
        <fullName evidence="17">Chorismate mutase-prephenate dehydratase</fullName>
    </alternativeName>
    <alternativeName>
        <fullName evidence="8">Prephenate dehydratase</fullName>
    </alternativeName>
    <alternativeName>
        <fullName evidence="16">p-protein</fullName>
    </alternativeName>
</protein>
<evidence type="ECO:0000256" key="6">
    <source>
        <dbReference type="ARBA" id="ARBA00013147"/>
    </source>
</evidence>
<keyword evidence="9" id="KW-0963">Cytoplasm</keyword>
<evidence type="ECO:0000256" key="7">
    <source>
        <dbReference type="ARBA" id="ARBA00014401"/>
    </source>
</evidence>
<gene>
    <name evidence="22" type="ORF">J2Z34_002437</name>
</gene>
<name>A0ABS4G5Y1_9CLOT</name>
<evidence type="ECO:0000313" key="22">
    <source>
        <dbReference type="EMBL" id="MBP1919941.1"/>
    </source>
</evidence>
<dbReference type="GO" id="GO:0004664">
    <property type="term" value="F:prephenate dehydratase activity"/>
    <property type="evidence" value="ECO:0007669"/>
    <property type="project" value="UniProtKB-EC"/>
</dbReference>
<evidence type="ECO:0000313" key="23">
    <source>
        <dbReference type="Proteomes" id="UP001519271"/>
    </source>
</evidence>
<dbReference type="SUPFAM" id="SSF48600">
    <property type="entry name" value="Chorismate mutase II"/>
    <property type="match status" value="1"/>
</dbReference>
<dbReference type="GO" id="GO:0004106">
    <property type="term" value="F:chorismate mutase activity"/>
    <property type="evidence" value="ECO:0007669"/>
    <property type="project" value="UniProtKB-EC"/>
</dbReference>
<evidence type="ECO:0000256" key="17">
    <source>
        <dbReference type="ARBA" id="ARBA00031520"/>
    </source>
</evidence>
<evidence type="ECO:0000256" key="11">
    <source>
        <dbReference type="ARBA" id="ARBA00023141"/>
    </source>
</evidence>
<comment type="subcellular location">
    <subcellularLocation>
        <location evidence="3">Cytoplasm</location>
    </subcellularLocation>
</comment>
<sequence>MDELKAMRSEIDEIDEKLLDLYARRMDVAKRIGEYKKVRGMQVFDPEREKLLLEEKIDKVKGTGLESGATRFFELLMSHSRHEQHMLMGPGVHPDYNAYKSAMEAMRDEIPDPSVVYQGQPGAYGEEACINFFGESVKKSNVTTFEDVFKTLDRGEADYGVLPIENNSTGSIVQVFDLMSKYNCYMVGEKTIRIGHCLMAPEGASLDTLSDVYSHEQGFLQSEGFLAKHPAWRRNIMENTAESAKKVAESKDVSKAAIASRRAAEIYGLSILSEGINSNEHNHTRFVIVSKAMESRKGSDKISVMFTLRHEVGSLHRMLSCFTSRGLNLLKIESRPVAGKGWEYRFFTDFTGSLAYGNMDDVVAELIENSESFRILGSYKADGGA</sequence>
<dbReference type="InterPro" id="IPR045865">
    <property type="entry name" value="ACT-like_dom_sf"/>
</dbReference>
<dbReference type="InterPro" id="IPR036979">
    <property type="entry name" value="CM_dom_sf"/>
</dbReference>
<comment type="pathway">
    <text evidence="5">Metabolic intermediate biosynthesis; prephenate biosynthesis; prephenate from chorismate: step 1/1.</text>
</comment>
<dbReference type="Proteomes" id="UP001519271">
    <property type="component" value="Unassembled WGS sequence"/>
</dbReference>
<dbReference type="Gene3D" id="3.30.70.260">
    <property type="match status" value="1"/>
</dbReference>
<evidence type="ECO:0000256" key="10">
    <source>
        <dbReference type="ARBA" id="ARBA00022605"/>
    </source>
</evidence>
<dbReference type="InterPro" id="IPR002701">
    <property type="entry name" value="CM_II_prokaryot"/>
</dbReference>
<dbReference type="Gene3D" id="3.40.190.10">
    <property type="entry name" value="Periplasmic binding protein-like II"/>
    <property type="match status" value="2"/>
</dbReference>
<evidence type="ECO:0000259" key="20">
    <source>
        <dbReference type="PROSITE" id="PS51171"/>
    </source>
</evidence>
<reference evidence="22 23" key="1">
    <citation type="submission" date="2021-03" db="EMBL/GenBank/DDBJ databases">
        <title>Genomic Encyclopedia of Type Strains, Phase IV (KMG-IV): sequencing the most valuable type-strain genomes for metagenomic binning, comparative biology and taxonomic classification.</title>
        <authorList>
            <person name="Goeker M."/>
        </authorList>
    </citation>
    <scope>NUCLEOTIDE SEQUENCE [LARGE SCALE GENOMIC DNA]</scope>
    <source>
        <strain evidence="22 23">DSM 6139</strain>
    </source>
</reference>
<organism evidence="22 23">
    <name type="scientific">Youngiibacter multivorans</name>
    <dbReference type="NCBI Taxonomy" id="937251"/>
    <lineage>
        <taxon>Bacteria</taxon>
        <taxon>Bacillati</taxon>
        <taxon>Bacillota</taxon>
        <taxon>Clostridia</taxon>
        <taxon>Eubacteriales</taxon>
        <taxon>Clostridiaceae</taxon>
        <taxon>Youngiibacter</taxon>
    </lineage>
</organism>
<feature type="domain" description="Prephenate dehydratase" evidence="20">
    <location>
        <begin position="114"/>
        <end position="291"/>
    </location>
</feature>
<comment type="catalytic activity">
    <reaction evidence="1">
        <text>chorismate = prephenate</text>
        <dbReference type="Rhea" id="RHEA:13897"/>
        <dbReference type="ChEBI" id="CHEBI:29748"/>
        <dbReference type="ChEBI" id="CHEBI:29934"/>
        <dbReference type="EC" id="5.4.99.5"/>
    </reaction>
</comment>
<accession>A0ABS4G5Y1</accession>
<evidence type="ECO:0000256" key="15">
    <source>
        <dbReference type="ARBA" id="ARBA00023268"/>
    </source>
</evidence>
<evidence type="ECO:0000256" key="2">
    <source>
        <dbReference type="ARBA" id="ARBA00002364"/>
    </source>
</evidence>
<dbReference type="Pfam" id="PF00800">
    <property type="entry name" value="PDT"/>
    <property type="match status" value="1"/>
</dbReference>
<evidence type="ECO:0000256" key="4">
    <source>
        <dbReference type="ARBA" id="ARBA00004741"/>
    </source>
</evidence>
<evidence type="ECO:0000256" key="3">
    <source>
        <dbReference type="ARBA" id="ARBA00004496"/>
    </source>
</evidence>
<comment type="function">
    <text evidence="2">Catalyzes the Claisen rearrangement of chorismate to prephenate and the decarboxylation/dehydration of prephenate to phenylpyruvate.</text>
</comment>